<organism evidence="1">
    <name type="scientific">bioreactor metagenome</name>
    <dbReference type="NCBI Taxonomy" id="1076179"/>
    <lineage>
        <taxon>unclassified sequences</taxon>
        <taxon>metagenomes</taxon>
        <taxon>ecological metagenomes</taxon>
    </lineage>
</organism>
<gene>
    <name evidence="1" type="ORF">SDC9_188078</name>
</gene>
<proteinExistence type="predicted"/>
<protein>
    <recommendedName>
        <fullName evidence="2">DUF5640 domain-containing protein</fullName>
    </recommendedName>
</protein>
<comment type="caution">
    <text evidence="1">The sequence shown here is derived from an EMBL/GenBank/DDBJ whole genome shotgun (WGS) entry which is preliminary data.</text>
</comment>
<dbReference type="EMBL" id="VSSQ01097021">
    <property type="protein sequence ID" value="MPN40540.1"/>
    <property type="molecule type" value="Genomic_DNA"/>
</dbReference>
<accession>A0A645HNX8</accession>
<evidence type="ECO:0000313" key="1">
    <source>
        <dbReference type="EMBL" id="MPN40540.1"/>
    </source>
</evidence>
<dbReference type="AlphaFoldDB" id="A0A645HNX8"/>
<evidence type="ECO:0008006" key="2">
    <source>
        <dbReference type="Google" id="ProtNLM"/>
    </source>
</evidence>
<sequence>MKKLIVIIIFLLASINICFSQQILAKNFLGIWMQTDKKNYIEIVQAQNKYIVIEYRAIEHELFFSGDGKSAVFVRFGKGPPGFDVVMLRMNGNRMERLYFSENNYDWELSQYSYYRKEN</sequence>
<name>A0A645HNX8_9ZZZZ</name>
<reference evidence="1" key="1">
    <citation type="submission" date="2019-08" db="EMBL/GenBank/DDBJ databases">
        <authorList>
            <person name="Kucharzyk K."/>
            <person name="Murdoch R.W."/>
            <person name="Higgins S."/>
            <person name="Loffler F."/>
        </authorList>
    </citation>
    <scope>NUCLEOTIDE SEQUENCE</scope>
</reference>